<evidence type="ECO:0000313" key="2">
    <source>
        <dbReference type="Proteomes" id="UP001066276"/>
    </source>
</evidence>
<organism evidence="1 2">
    <name type="scientific">Pleurodeles waltl</name>
    <name type="common">Iberian ribbed newt</name>
    <dbReference type="NCBI Taxonomy" id="8319"/>
    <lineage>
        <taxon>Eukaryota</taxon>
        <taxon>Metazoa</taxon>
        <taxon>Chordata</taxon>
        <taxon>Craniata</taxon>
        <taxon>Vertebrata</taxon>
        <taxon>Euteleostomi</taxon>
        <taxon>Amphibia</taxon>
        <taxon>Batrachia</taxon>
        <taxon>Caudata</taxon>
        <taxon>Salamandroidea</taxon>
        <taxon>Salamandridae</taxon>
        <taxon>Pleurodelinae</taxon>
        <taxon>Pleurodeles</taxon>
    </lineage>
</organism>
<sequence length="67" mass="7797">MRVRKRCVGVLAARGAKIKLNWRLDTGGPEEIQGYTPDETRVDLYEEFISCETILWMGHVDRIVEFQ</sequence>
<evidence type="ECO:0000313" key="1">
    <source>
        <dbReference type="EMBL" id="KAJ1191504.1"/>
    </source>
</evidence>
<keyword evidence="2" id="KW-1185">Reference proteome</keyword>
<reference evidence="1" key="1">
    <citation type="journal article" date="2022" name="bioRxiv">
        <title>Sequencing and chromosome-scale assembly of the giantPleurodeles waltlgenome.</title>
        <authorList>
            <person name="Brown T."/>
            <person name="Elewa A."/>
            <person name="Iarovenko S."/>
            <person name="Subramanian E."/>
            <person name="Araus A.J."/>
            <person name="Petzold A."/>
            <person name="Susuki M."/>
            <person name="Suzuki K.-i.T."/>
            <person name="Hayashi T."/>
            <person name="Toyoda A."/>
            <person name="Oliveira C."/>
            <person name="Osipova E."/>
            <person name="Leigh N.D."/>
            <person name="Simon A."/>
            <person name="Yun M.H."/>
        </authorList>
    </citation>
    <scope>NUCLEOTIDE SEQUENCE</scope>
    <source>
        <strain evidence="1">20211129_DDA</strain>
        <tissue evidence="1">Liver</tissue>
    </source>
</reference>
<gene>
    <name evidence="1" type="ORF">NDU88_000820</name>
</gene>
<name>A0AAV7USX2_PLEWA</name>
<dbReference type="AlphaFoldDB" id="A0AAV7USX2"/>
<protein>
    <submittedName>
        <fullName evidence="1">Uncharacterized protein</fullName>
    </submittedName>
</protein>
<proteinExistence type="predicted"/>
<comment type="caution">
    <text evidence="1">The sequence shown here is derived from an EMBL/GenBank/DDBJ whole genome shotgun (WGS) entry which is preliminary data.</text>
</comment>
<dbReference type="Proteomes" id="UP001066276">
    <property type="component" value="Chromosome 2_2"/>
</dbReference>
<dbReference type="EMBL" id="JANPWB010000004">
    <property type="protein sequence ID" value="KAJ1191504.1"/>
    <property type="molecule type" value="Genomic_DNA"/>
</dbReference>
<accession>A0AAV7USX2</accession>